<organism evidence="1 2">
    <name type="scientific">Sporomusa ovata</name>
    <dbReference type="NCBI Taxonomy" id="2378"/>
    <lineage>
        <taxon>Bacteria</taxon>
        <taxon>Bacillati</taxon>
        <taxon>Bacillota</taxon>
        <taxon>Negativicutes</taxon>
        <taxon>Selenomonadales</taxon>
        <taxon>Sporomusaceae</taxon>
        <taxon>Sporomusa</taxon>
    </lineage>
</organism>
<dbReference type="Proteomes" id="UP000049855">
    <property type="component" value="Unassembled WGS sequence"/>
</dbReference>
<evidence type="ECO:0000313" key="2">
    <source>
        <dbReference type="Proteomes" id="UP000049855"/>
    </source>
</evidence>
<name>A0A0U1KZ76_9FIRM</name>
<reference evidence="2" key="1">
    <citation type="submission" date="2015-03" db="EMBL/GenBank/DDBJ databases">
        <authorList>
            <person name="Nijsse Bart"/>
        </authorList>
    </citation>
    <scope>NUCLEOTIDE SEQUENCE [LARGE SCALE GENOMIC DNA]</scope>
</reference>
<evidence type="ECO:0000313" key="1">
    <source>
        <dbReference type="EMBL" id="CQR72721.1"/>
    </source>
</evidence>
<sequence>MIVTEKYIRDLREKSFINISEETEKYILEQFGKEPEPDEDGCSYEYTEQDLWEQIRKIISNQ</sequence>
<dbReference type="RefSeq" id="WP_021168414.1">
    <property type="nucleotide sequence ID" value="NZ_CTRP01000011.1"/>
</dbReference>
<gene>
    <name evidence="1" type="ORF">SpAn4DRAFT_3181</name>
</gene>
<dbReference type="EMBL" id="CTRP01000011">
    <property type="protein sequence ID" value="CQR72721.1"/>
    <property type="molecule type" value="Genomic_DNA"/>
</dbReference>
<keyword evidence="2" id="KW-1185">Reference proteome</keyword>
<protein>
    <submittedName>
        <fullName evidence="1">Uncharacterized protein</fullName>
    </submittedName>
</protein>
<proteinExistence type="predicted"/>
<dbReference type="AlphaFoldDB" id="A0A0U1KZ76"/>
<accession>A0A0U1KZ76</accession>